<evidence type="ECO:0000313" key="1">
    <source>
        <dbReference type="EMBL" id="JAH73290.1"/>
    </source>
</evidence>
<organism evidence="1">
    <name type="scientific">Anguilla anguilla</name>
    <name type="common">European freshwater eel</name>
    <name type="synonym">Muraena anguilla</name>
    <dbReference type="NCBI Taxonomy" id="7936"/>
    <lineage>
        <taxon>Eukaryota</taxon>
        <taxon>Metazoa</taxon>
        <taxon>Chordata</taxon>
        <taxon>Craniata</taxon>
        <taxon>Vertebrata</taxon>
        <taxon>Euteleostomi</taxon>
        <taxon>Actinopterygii</taxon>
        <taxon>Neopterygii</taxon>
        <taxon>Teleostei</taxon>
        <taxon>Anguilliformes</taxon>
        <taxon>Anguillidae</taxon>
        <taxon>Anguilla</taxon>
    </lineage>
</organism>
<dbReference type="EMBL" id="GBXM01035287">
    <property type="protein sequence ID" value="JAH73290.1"/>
    <property type="molecule type" value="Transcribed_RNA"/>
</dbReference>
<reference evidence="1" key="2">
    <citation type="journal article" date="2015" name="Fish Shellfish Immunol.">
        <title>Early steps in the European eel (Anguilla anguilla)-Vibrio vulnificus interaction in the gills: Role of the RtxA13 toxin.</title>
        <authorList>
            <person name="Callol A."/>
            <person name="Pajuelo D."/>
            <person name="Ebbesson L."/>
            <person name="Teles M."/>
            <person name="MacKenzie S."/>
            <person name="Amaro C."/>
        </authorList>
    </citation>
    <scope>NUCLEOTIDE SEQUENCE</scope>
</reference>
<protein>
    <submittedName>
        <fullName evidence="1">Uncharacterized protein</fullName>
    </submittedName>
</protein>
<proteinExistence type="predicted"/>
<reference evidence="1" key="1">
    <citation type="submission" date="2014-11" db="EMBL/GenBank/DDBJ databases">
        <authorList>
            <person name="Amaro Gonzalez C."/>
        </authorList>
    </citation>
    <scope>NUCLEOTIDE SEQUENCE</scope>
</reference>
<accession>A0A0E9V774</accession>
<name>A0A0E9V774_ANGAN</name>
<dbReference type="AlphaFoldDB" id="A0A0E9V774"/>
<sequence>MLLSPRIPHSSRENASTLKIKCVCRCK</sequence>